<name>A0A193QJD7_SODGM</name>
<evidence type="ECO:0008006" key="3">
    <source>
        <dbReference type="Google" id="ProtNLM"/>
    </source>
</evidence>
<gene>
    <name evidence="1" type="ORF">SGGMMB4_02907</name>
</gene>
<proteinExistence type="predicted"/>
<protein>
    <recommendedName>
        <fullName evidence="3">Type III secretion apparatus</fullName>
    </recommendedName>
</protein>
<sequence>MAAAAPVTPPDPLLLQLYRYSWQPARYANPAWLAALGFRPRPTWRYGQQPQLDQGLNQALRQWRGIPPLGHALTPRARRLARLAPVMPQAALGLGLLALDCSDYLLLPGYREVIGQWLSEATLWQLFGLCSGKRGAVWAPEALVEQAMTLGTAVLTRMAVIEPVLSPLLLLLPPPARALWPTVPSTALILLEQVLCPPTH</sequence>
<reference evidence="1 2" key="1">
    <citation type="submission" date="2015-05" db="EMBL/GenBank/DDBJ databases">
        <authorList>
            <person name="Goodhead I."/>
        </authorList>
    </citation>
    <scope>NUCLEOTIDE SEQUENCE [LARGE SCALE GENOMIC DNA]</scope>
    <source>
        <strain evidence="2">morsitans</strain>
    </source>
</reference>
<evidence type="ECO:0000313" key="1">
    <source>
        <dbReference type="EMBL" id="CRL45292.1"/>
    </source>
</evidence>
<dbReference type="InterPro" id="IPR025292">
    <property type="entry name" value="T3SS_LEE_assoc"/>
</dbReference>
<evidence type="ECO:0000313" key="2">
    <source>
        <dbReference type="Proteomes" id="UP000245838"/>
    </source>
</evidence>
<accession>A0A193QJD7</accession>
<dbReference type="EMBL" id="LN854557">
    <property type="protein sequence ID" value="CRL45292.1"/>
    <property type="molecule type" value="Genomic_DNA"/>
</dbReference>
<organism evidence="1 2">
    <name type="scientific">Sodalis glossinidius (strain morsitans)</name>
    <dbReference type="NCBI Taxonomy" id="343509"/>
    <lineage>
        <taxon>Bacteria</taxon>
        <taxon>Pseudomonadati</taxon>
        <taxon>Pseudomonadota</taxon>
        <taxon>Gammaproteobacteria</taxon>
        <taxon>Enterobacterales</taxon>
        <taxon>Bruguierivoracaceae</taxon>
        <taxon>Sodalis</taxon>
    </lineage>
</organism>
<dbReference type="Pfam" id="PF13327">
    <property type="entry name" value="T3SS_LEE_assoc"/>
    <property type="match status" value="1"/>
</dbReference>
<dbReference type="Proteomes" id="UP000245838">
    <property type="component" value="Chromosome sggmmb4_Chromosome"/>
</dbReference>
<dbReference type="AlphaFoldDB" id="A0A193QJD7"/>